<reference evidence="1 2" key="1">
    <citation type="journal article" date="2024" name="Plant J.">
        <title>Genome sequences and population genomics reveal climatic adaptation and genomic divergence between two closely related sweetgum species.</title>
        <authorList>
            <person name="Xu W.Q."/>
            <person name="Ren C.Q."/>
            <person name="Zhang X.Y."/>
            <person name="Comes H.P."/>
            <person name="Liu X.H."/>
            <person name="Li Y.G."/>
            <person name="Kettle C.J."/>
            <person name="Jalonen R."/>
            <person name="Gaisberger H."/>
            <person name="Ma Y.Z."/>
            <person name="Qiu Y.X."/>
        </authorList>
    </citation>
    <scope>NUCLEOTIDE SEQUENCE [LARGE SCALE GENOMIC DNA]</scope>
    <source>
        <strain evidence="1">Hangzhou</strain>
    </source>
</reference>
<dbReference type="AlphaFoldDB" id="A0AAP0R5X1"/>
<dbReference type="Proteomes" id="UP001415857">
    <property type="component" value="Unassembled WGS sequence"/>
</dbReference>
<accession>A0AAP0R5X1</accession>
<gene>
    <name evidence="1" type="ORF">L1049_025817</name>
</gene>
<proteinExistence type="predicted"/>
<protein>
    <submittedName>
        <fullName evidence="1">Uncharacterized protein</fullName>
    </submittedName>
</protein>
<sequence length="100" mass="11505">MQGILTIRRMIHWWGYGSGFTFWHLFGCSTLRLCLLGVNGDVNGMVIPLLKNKCPFGRLKEWNGHFFVEVYSLQGRNSHSSSNQEEWPFPSIKVVFGWGV</sequence>
<dbReference type="EMBL" id="JBBPBK010000014">
    <property type="protein sequence ID" value="KAK9270240.1"/>
    <property type="molecule type" value="Genomic_DNA"/>
</dbReference>
<evidence type="ECO:0000313" key="2">
    <source>
        <dbReference type="Proteomes" id="UP001415857"/>
    </source>
</evidence>
<comment type="caution">
    <text evidence="1">The sequence shown here is derived from an EMBL/GenBank/DDBJ whole genome shotgun (WGS) entry which is preliminary data.</text>
</comment>
<organism evidence="1 2">
    <name type="scientific">Liquidambar formosana</name>
    <name type="common">Formosan gum</name>
    <dbReference type="NCBI Taxonomy" id="63359"/>
    <lineage>
        <taxon>Eukaryota</taxon>
        <taxon>Viridiplantae</taxon>
        <taxon>Streptophyta</taxon>
        <taxon>Embryophyta</taxon>
        <taxon>Tracheophyta</taxon>
        <taxon>Spermatophyta</taxon>
        <taxon>Magnoliopsida</taxon>
        <taxon>eudicotyledons</taxon>
        <taxon>Gunneridae</taxon>
        <taxon>Pentapetalae</taxon>
        <taxon>Saxifragales</taxon>
        <taxon>Altingiaceae</taxon>
        <taxon>Liquidambar</taxon>
    </lineage>
</organism>
<keyword evidence="2" id="KW-1185">Reference proteome</keyword>
<evidence type="ECO:0000313" key="1">
    <source>
        <dbReference type="EMBL" id="KAK9270240.1"/>
    </source>
</evidence>
<name>A0AAP0R5X1_LIQFO</name>